<evidence type="ECO:0000256" key="1">
    <source>
        <dbReference type="SAM" id="MobiDB-lite"/>
    </source>
</evidence>
<accession>A0ABR3M8G9</accession>
<feature type="compositionally biased region" description="Basic residues" evidence="1">
    <location>
        <begin position="144"/>
        <end position="156"/>
    </location>
</feature>
<comment type="caution">
    <text evidence="2">The sequence shown here is derived from an EMBL/GenBank/DDBJ whole genome shotgun (WGS) entry which is preliminary data.</text>
</comment>
<keyword evidence="3" id="KW-1185">Reference proteome</keyword>
<name>A0ABR3M8G9_9TELE</name>
<dbReference type="Proteomes" id="UP001558613">
    <property type="component" value="Unassembled WGS sequence"/>
</dbReference>
<reference evidence="2 3" key="1">
    <citation type="submission" date="2023-09" db="EMBL/GenBank/DDBJ databases">
        <authorList>
            <person name="Wang M."/>
        </authorList>
    </citation>
    <scope>NUCLEOTIDE SEQUENCE [LARGE SCALE GENOMIC DNA]</scope>
    <source>
        <strain evidence="2">GT-2023</strain>
        <tissue evidence="2">Liver</tissue>
    </source>
</reference>
<evidence type="ECO:0000313" key="2">
    <source>
        <dbReference type="EMBL" id="KAL1260546.1"/>
    </source>
</evidence>
<feature type="region of interest" description="Disordered" evidence="1">
    <location>
        <begin position="92"/>
        <end position="113"/>
    </location>
</feature>
<evidence type="ECO:0000313" key="3">
    <source>
        <dbReference type="Proteomes" id="UP001558613"/>
    </source>
</evidence>
<protein>
    <submittedName>
        <fullName evidence="2">Uncharacterized protein</fullName>
    </submittedName>
</protein>
<sequence>MRYPLRHRARQGGGQSHVKADLPVSWPSNAKRTRAASAGRTGPRVSAQLKCGLKSTVGAPCPRERQSLSSAAAEGWFASQTGPLHPRLRSVLGKKSHAPQGGASAPPEAPLGFEPRISCLLDRRFNQLSHGAIPHGRGGGGRLRGSKHPEKRRCAA</sequence>
<gene>
    <name evidence="2" type="ORF">QQF64_008373</name>
</gene>
<feature type="region of interest" description="Disordered" evidence="1">
    <location>
        <begin position="1"/>
        <end position="46"/>
    </location>
</feature>
<feature type="compositionally biased region" description="Basic residues" evidence="1">
    <location>
        <begin position="1"/>
        <end position="10"/>
    </location>
</feature>
<feature type="region of interest" description="Disordered" evidence="1">
    <location>
        <begin position="129"/>
        <end position="156"/>
    </location>
</feature>
<dbReference type="EMBL" id="JAYMGO010000015">
    <property type="protein sequence ID" value="KAL1260546.1"/>
    <property type="molecule type" value="Genomic_DNA"/>
</dbReference>
<proteinExistence type="predicted"/>
<organism evidence="2 3">
    <name type="scientific">Cirrhinus molitorella</name>
    <name type="common">mud carp</name>
    <dbReference type="NCBI Taxonomy" id="172907"/>
    <lineage>
        <taxon>Eukaryota</taxon>
        <taxon>Metazoa</taxon>
        <taxon>Chordata</taxon>
        <taxon>Craniata</taxon>
        <taxon>Vertebrata</taxon>
        <taxon>Euteleostomi</taxon>
        <taxon>Actinopterygii</taxon>
        <taxon>Neopterygii</taxon>
        <taxon>Teleostei</taxon>
        <taxon>Ostariophysi</taxon>
        <taxon>Cypriniformes</taxon>
        <taxon>Cyprinidae</taxon>
        <taxon>Labeoninae</taxon>
        <taxon>Labeonini</taxon>
        <taxon>Cirrhinus</taxon>
    </lineage>
</organism>